<dbReference type="PANTHER" id="PTHR33127">
    <property type="entry name" value="TRANSMEMBRANE PROTEIN"/>
    <property type="match status" value="1"/>
</dbReference>
<organism evidence="2 3">
    <name type="scientific">Urochloa decumbens</name>
    <dbReference type="NCBI Taxonomy" id="240449"/>
    <lineage>
        <taxon>Eukaryota</taxon>
        <taxon>Viridiplantae</taxon>
        <taxon>Streptophyta</taxon>
        <taxon>Embryophyta</taxon>
        <taxon>Tracheophyta</taxon>
        <taxon>Spermatophyta</taxon>
        <taxon>Magnoliopsida</taxon>
        <taxon>Liliopsida</taxon>
        <taxon>Poales</taxon>
        <taxon>Poaceae</taxon>
        <taxon>PACMAD clade</taxon>
        <taxon>Panicoideae</taxon>
        <taxon>Panicodae</taxon>
        <taxon>Paniceae</taxon>
        <taxon>Melinidinae</taxon>
        <taxon>Urochloa</taxon>
    </lineage>
</organism>
<keyword evidence="3" id="KW-1185">Reference proteome</keyword>
<dbReference type="PANTHER" id="PTHR33127:SF75">
    <property type="entry name" value="DUF295 DOMAIN-CONTAINING PROTEIN"/>
    <property type="match status" value="1"/>
</dbReference>
<sequence length="334" mass="36686">METIQNEGSLPPLDPTLAPVLLFDYAGGAGGGEASDGRLLYSIPTRRSLLARGARRFIDDVNWVTPQGWVLTLDPATRDASLMDPFTSRKVSLPPDTDSIVAGSGSTRCFLSTPTPADEGCVVLAVHLTDPVLCYCHPGGSRWFRHEYRPEDVDADGAVGAMALLTGAGAGRFHTYLSTPTNKLATLELLPEPVLTTTRVVNRPCSTGCCYIKYWKLESCGELFMVRFCYSRLSDKRVSRVEVQRLDWSTSAWVKVTELGVNRVFFVRWGQFGASMAADELGLKGNCVYFTLNGDKGLYVYNMERGTTTLHNPGLDVPDSMEPLILMRVNPNMT</sequence>
<dbReference type="AlphaFoldDB" id="A0ABC9FFU5"/>
<feature type="domain" description="KIB1-4 beta-propeller" evidence="1">
    <location>
        <begin position="63"/>
        <end position="302"/>
    </location>
</feature>
<dbReference type="Pfam" id="PF03478">
    <property type="entry name" value="Beta-prop_KIB1-4"/>
    <property type="match status" value="1"/>
</dbReference>
<evidence type="ECO:0000313" key="3">
    <source>
        <dbReference type="Proteomes" id="UP001497457"/>
    </source>
</evidence>
<dbReference type="EMBL" id="OZ075116">
    <property type="protein sequence ID" value="CAL5074471.1"/>
    <property type="molecule type" value="Genomic_DNA"/>
</dbReference>
<dbReference type="InterPro" id="IPR005174">
    <property type="entry name" value="KIB1-4_b-propeller"/>
</dbReference>
<accession>A0ABC9FFU5</accession>
<protein>
    <recommendedName>
        <fullName evidence="1">KIB1-4 beta-propeller domain-containing protein</fullName>
    </recommendedName>
</protein>
<evidence type="ECO:0000259" key="1">
    <source>
        <dbReference type="Pfam" id="PF03478"/>
    </source>
</evidence>
<reference evidence="2" key="1">
    <citation type="submission" date="2024-10" db="EMBL/GenBank/DDBJ databases">
        <authorList>
            <person name="Ryan C."/>
        </authorList>
    </citation>
    <scope>NUCLEOTIDE SEQUENCE [LARGE SCALE GENOMIC DNA]</scope>
</reference>
<dbReference type="Proteomes" id="UP001497457">
    <property type="component" value="Chromosome 6rd"/>
</dbReference>
<gene>
    <name evidence="2" type="ORF">URODEC1_LOCUS105231</name>
</gene>
<name>A0ABC9FFU5_9POAL</name>
<evidence type="ECO:0000313" key="2">
    <source>
        <dbReference type="EMBL" id="CAL5074471.1"/>
    </source>
</evidence>
<proteinExistence type="predicted"/>